<feature type="compositionally biased region" description="Basic and acidic residues" evidence="2">
    <location>
        <begin position="266"/>
        <end position="283"/>
    </location>
</feature>
<reference evidence="3" key="1">
    <citation type="submission" date="2023-01" db="EMBL/GenBank/DDBJ databases">
        <title>Genome assembly of the deep-sea coral Lophelia pertusa.</title>
        <authorList>
            <person name="Herrera S."/>
            <person name="Cordes E."/>
        </authorList>
    </citation>
    <scope>NUCLEOTIDE SEQUENCE</scope>
    <source>
        <strain evidence="3">USNM1676648</strain>
        <tissue evidence="3">Polyp</tissue>
    </source>
</reference>
<dbReference type="EMBL" id="MU827780">
    <property type="protein sequence ID" value="KAJ7337803.1"/>
    <property type="molecule type" value="Genomic_DNA"/>
</dbReference>
<proteinExistence type="predicted"/>
<protein>
    <submittedName>
        <fullName evidence="3">Uncharacterized protein</fullName>
    </submittedName>
</protein>
<name>A0A9X0CHK4_9CNID</name>
<keyword evidence="1" id="KW-0175">Coiled coil</keyword>
<evidence type="ECO:0000256" key="2">
    <source>
        <dbReference type="SAM" id="MobiDB-lite"/>
    </source>
</evidence>
<keyword evidence="4" id="KW-1185">Reference proteome</keyword>
<accession>A0A9X0CHK4</accession>
<comment type="caution">
    <text evidence="3">The sequence shown here is derived from an EMBL/GenBank/DDBJ whole genome shotgun (WGS) entry which is preliminary data.</text>
</comment>
<dbReference type="OrthoDB" id="5976670at2759"/>
<sequence>MKNRNNRETNNRSPAVFFIFCQKKSSAESVTELRQSAKISAPNFGVYKPVYKLEMACMVRGEAGKSIARGVKSVRAKMDVIAENTRAEVMREKRAKEAMAAVNAREERVLNKKRKILDQIKEVEKDIEKAETKESSCKERMYFAQRRYDENSKMKLFLEKNKVDVGSIEHTVEQYREKTRTTVDNIAKMLKAILAKEKLILGEEKREIVARDNMARIQEKLRAVERAGTSITMNYTPMNEKQYLDKVELLREKIITANVRRKKSERKADSLEKHMAELERKSPCYESETPN</sequence>
<dbReference type="Proteomes" id="UP001163046">
    <property type="component" value="Unassembled WGS sequence"/>
</dbReference>
<dbReference type="AlphaFoldDB" id="A0A9X0CHK4"/>
<gene>
    <name evidence="3" type="ORF">OS493_007960</name>
</gene>
<organism evidence="3 4">
    <name type="scientific">Desmophyllum pertusum</name>
    <dbReference type="NCBI Taxonomy" id="174260"/>
    <lineage>
        <taxon>Eukaryota</taxon>
        <taxon>Metazoa</taxon>
        <taxon>Cnidaria</taxon>
        <taxon>Anthozoa</taxon>
        <taxon>Hexacorallia</taxon>
        <taxon>Scleractinia</taxon>
        <taxon>Caryophylliina</taxon>
        <taxon>Caryophylliidae</taxon>
        <taxon>Desmophyllum</taxon>
    </lineage>
</organism>
<evidence type="ECO:0000256" key="1">
    <source>
        <dbReference type="SAM" id="Coils"/>
    </source>
</evidence>
<feature type="region of interest" description="Disordered" evidence="2">
    <location>
        <begin position="260"/>
        <end position="291"/>
    </location>
</feature>
<feature type="coiled-coil region" evidence="1">
    <location>
        <begin position="106"/>
        <end position="140"/>
    </location>
</feature>
<evidence type="ECO:0000313" key="3">
    <source>
        <dbReference type="EMBL" id="KAJ7337803.1"/>
    </source>
</evidence>
<evidence type="ECO:0000313" key="4">
    <source>
        <dbReference type="Proteomes" id="UP001163046"/>
    </source>
</evidence>